<comment type="caution">
    <text evidence="2">The sequence shown here is derived from an EMBL/GenBank/DDBJ whole genome shotgun (WGS) entry which is preliminary data.</text>
</comment>
<feature type="coiled-coil region" evidence="1">
    <location>
        <begin position="12"/>
        <end position="39"/>
    </location>
</feature>
<keyword evidence="3" id="KW-1185">Reference proteome</keyword>
<sequence>MLDSLQLDRAFLAEKDVQILEIETQISKLQAQISALEGSISVLRTAKQPAQTRLDSYKYPVLTLPPEIVAEIFLHFLPTYPDPPPLTGIRSPIWLSHICCQWRRIALSTCVLWRAINLTGIARDGQLREKGAALLALSWLERSGCAPLSICAVDHAETNLIISIFLGYQARWEHLSLTAIHSTQLREMALTPMPLLRTLHLDFTQAVTAPLMFSNQHLPLLRVVVLNDCLRPSVGLPWFQLTSLTLRFIFMEECISILQRTRHLVDCTLQFQTRTAFQQYPDVTDTVLPSLQKLVFERHSDPAMGPFLSFISPALRHLEVIEGLLGLSGTIPPVDPIRTLETFISKSGCKLQELRITEAYIYSPDGYRDAFPSIPIITADK</sequence>
<gene>
    <name evidence="2" type="ORF">R3P38DRAFT_2947868</name>
</gene>
<dbReference type="Proteomes" id="UP001362999">
    <property type="component" value="Unassembled WGS sequence"/>
</dbReference>
<organism evidence="2 3">
    <name type="scientific">Favolaschia claudopus</name>
    <dbReference type="NCBI Taxonomy" id="2862362"/>
    <lineage>
        <taxon>Eukaryota</taxon>
        <taxon>Fungi</taxon>
        <taxon>Dikarya</taxon>
        <taxon>Basidiomycota</taxon>
        <taxon>Agaricomycotina</taxon>
        <taxon>Agaricomycetes</taxon>
        <taxon>Agaricomycetidae</taxon>
        <taxon>Agaricales</taxon>
        <taxon>Marasmiineae</taxon>
        <taxon>Mycenaceae</taxon>
        <taxon>Favolaschia</taxon>
    </lineage>
</organism>
<protein>
    <submittedName>
        <fullName evidence="2">F-box domain-containing protein</fullName>
    </submittedName>
</protein>
<evidence type="ECO:0000313" key="2">
    <source>
        <dbReference type="EMBL" id="KAK7026203.1"/>
    </source>
</evidence>
<dbReference type="AlphaFoldDB" id="A0AAW0BJV3"/>
<dbReference type="SUPFAM" id="SSF52047">
    <property type="entry name" value="RNI-like"/>
    <property type="match status" value="1"/>
</dbReference>
<reference evidence="2 3" key="1">
    <citation type="journal article" date="2024" name="J Genomics">
        <title>Draft genome sequencing and assembly of Favolaschia claudopus CIRM-BRFM 2984 isolated from oak limbs.</title>
        <authorList>
            <person name="Navarro D."/>
            <person name="Drula E."/>
            <person name="Chaduli D."/>
            <person name="Cazenave R."/>
            <person name="Ahrendt S."/>
            <person name="Wang J."/>
            <person name="Lipzen A."/>
            <person name="Daum C."/>
            <person name="Barry K."/>
            <person name="Grigoriev I.V."/>
            <person name="Favel A."/>
            <person name="Rosso M.N."/>
            <person name="Martin F."/>
        </authorList>
    </citation>
    <scope>NUCLEOTIDE SEQUENCE [LARGE SCALE GENOMIC DNA]</scope>
    <source>
        <strain evidence="2 3">CIRM-BRFM 2984</strain>
    </source>
</reference>
<dbReference type="EMBL" id="JAWWNJ010000032">
    <property type="protein sequence ID" value="KAK7026203.1"/>
    <property type="molecule type" value="Genomic_DNA"/>
</dbReference>
<evidence type="ECO:0000256" key="1">
    <source>
        <dbReference type="SAM" id="Coils"/>
    </source>
</evidence>
<keyword evidence="1" id="KW-0175">Coiled coil</keyword>
<evidence type="ECO:0000313" key="3">
    <source>
        <dbReference type="Proteomes" id="UP001362999"/>
    </source>
</evidence>
<name>A0AAW0BJV3_9AGAR</name>
<accession>A0AAW0BJV3</accession>
<proteinExistence type="predicted"/>